<dbReference type="RefSeq" id="WP_083125578.1">
    <property type="nucleotide sequence ID" value="NZ_MVIM01000005.1"/>
</dbReference>
<dbReference type="STRING" id="75922.BST47_10935"/>
<reference evidence="2 3" key="1">
    <citation type="submission" date="2017-02" db="EMBL/GenBank/DDBJ databases">
        <title>The new phylogeny of genus Mycobacterium.</title>
        <authorList>
            <person name="Tortoli E."/>
            <person name="Trovato A."/>
            <person name="Cirillo D.M."/>
        </authorList>
    </citation>
    <scope>NUCLEOTIDE SEQUENCE [LARGE SCALE GENOMIC DNA]</scope>
    <source>
        <strain evidence="2 3">DSM 44338</strain>
    </source>
</reference>
<organism evidence="2 3">
    <name type="scientific">Mycolicibacterium tusciae</name>
    <dbReference type="NCBI Taxonomy" id="75922"/>
    <lineage>
        <taxon>Bacteria</taxon>
        <taxon>Bacillati</taxon>
        <taxon>Actinomycetota</taxon>
        <taxon>Actinomycetes</taxon>
        <taxon>Mycobacteriales</taxon>
        <taxon>Mycobacteriaceae</taxon>
        <taxon>Mycolicibacterium</taxon>
    </lineage>
</organism>
<comment type="caution">
    <text evidence="2">The sequence shown here is derived from an EMBL/GenBank/DDBJ whole genome shotgun (WGS) entry which is preliminary data.</text>
</comment>
<evidence type="ECO:0000313" key="2">
    <source>
        <dbReference type="EMBL" id="ORB65489.1"/>
    </source>
</evidence>
<gene>
    <name evidence="2" type="ORF">BST47_10935</name>
</gene>
<keyword evidence="3" id="KW-1185">Reference proteome</keyword>
<name>A0A1X0JRC3_9MYCO</name>
<evidence type="ECO:0000313" key="3">
    <source>
        <dbReference type="Proteomes" id="UP000192411"/>
    </source>
</evidence>
<dbReference type="AlphaFoldDB" id="A0A1X0JRC3"/>
<feature type="region of interest" description="Disordered" evidence="1">
    <location>
        <begin position="41"/>
        <end position="81"/>
    </location>
</feature>
<proteinExistence type="predicted"/>
<dbReference type="Proteomes" id="UP000192411">
    <property type="component" value="Unassembled WGS sequence"/>
</dbReference>
<sequence>MAENNSGPIEAVRGIVSGAIGFTKQVIGLILSRSELQEEGRAQVEKASHQLDAARAEAEAEAARAKAEAQETRQKAASNSK</sequence>
<evidence type="ECO:0000256" key="1">
    <source>
        <dbReference type="SAM" id="MobiDB-lite"/>
    </source>
</evidence>
<feature type="compositionally biased region" description="Basic and acidic residues" evidence="1">
    <location>
        <begin position="41"/>
        <end position="74"/>
    </location>
</feature>
<accession>A0A1X0JRC3</accession>
<dbReference type="OrthoDB" id="4560576at2"/>
<dbReference type="EMBL" id="MVIM01000005">
    <property type="protein sequence ID" value="ORB65489.1"/>
    <property type="molecule type" value="Genomic_DNA"/>
</dbReference>
<protein>
    <submittedName>
        <fullName evidence="2">CsbD family protein</fullName>
    </submittedName>
</protein>